<evidence type="ECO:0000256" key="3">
    <source>
        <dbReference type="SAM" id="Phobius"/>
    </source>
</evidence>
<feature type="compositionally biased region" description="Basic residues" evidence="2">
    <location>
        <begin position="40"/>
        <end position="53"/>
    </location>
</feature>
<evidence type="ECO:0008006" key="6">
    <source>
        <dbReference type="Google" id="ProtNLM"/>
    </source>
</evidence>
<feature type="coiled-coil region" evidence="1">
    <location>
        <begin position="107"/>
        <end position="134"/>
    </location>
</feature>
<organism evidence="4 5">
    <name type="scientific">Candidatus Corynebacterium avicola</name>
    <dbReference type="NCBI Taxonomy" id="2838527"/>
    <lineage>
        <taxon>Bacteria</taxon>
        <taxon>Bacillati</taxon>
        <taxon>Actinomycetota</taxon>
        <taxon>Actinomycetes</taxon>
        <taxon>Mycobacteriales</taxon>
        <taxon>Corynebacteriaceae</taxon>
        <taxon>Corynebacterium</taxon>
    </lineage>
</organism>
<feature type="compositionally biased region" description="Low complexity" evidence="2">
    <location>
        <begin position="208"/>
        <end position="227"/>
    </location>
</feature>
<reference evidence="4" key="2">
    <citation type="submission" date="2021-04" db="EMBL/GenBank/DDBJ databases">
        <authorList>
            <person name="Gilroy R."/>
        </authorList>
    </citation>
    <scope>NUCLEOTIDE SEQUENCE</scope>
    <source>
        <strain evidence="4">CHK32-1732</strain>
    </source>
</reference>
<gene>
    <name evidence="4" type="ORF">H9870_13700</name>
</gene>
<keyword evidence="3" id="KW-0472">Membrane</keyword>
<evidence type="ECO:0000313" key="4">
    <source>
        <dbReference type="EMBL" id="HIW92702.1"/>
    </source>
</evidence>
<name>A0A9D1RRY9_9CORY</name>
<dbReference type="AlphaFoldDB" id="A0A9D1RRY9"/>
<feature type="region of interest" description="Disordered" evidence="2">
    <location>
        <begin position="164"/>
        <end position="237"/>
    </location>
</feature>
<protein>
    <recommendedName>
        <fullName evidence="6">Cell division protein FtsL</fullName>
    </recommendedName>
</protein>
<keyword evidence="3" id="KW-1133">Transmembrane helix</keyword>
<feature type="compositionally biased region" description="Low complexity" evidence="2">
    <location>
        <begin position="24"/>
        <end position="39"/>
    </location>
</feature>
<proteinExistence type="predicted"/>
<feature type="compositionally biased region" description="Polar residues" evidence="2">
    <location>
        <begin position="186"/>
        <end position="200"/>
    </location>
</feature>
<keyword evidence="1" id="KW-0175">Coiled coil</keyword>
<sequence>MSTTTAAPSRQRRSTVDEERRSTRSAQPSRSSSTVATTPTRRRTYSSPVRRRGSQQQLTVRGRRVAVRQPRNRALVWTVVLMLALLVAGTALAMYLSGRSTEQSFQLNKAQETSSTLSNEIESLNRDVEDASSTQNIATEAARLGMEVPGQTGVLNVEDGAVDETRAADNSSNRPITDINGEVRNQGPSSDPESTGNAGENASDEDATAAADAAAAAAADSASSAPAGQSGELPYAP</sequence>
<keyword evidence="3" id="KW-0812">Transmembrane</keyword>
<accession>A0A9D1RRY9</accession>
<evidence type="ECO:0000256" key="1">
    <source>
        <dbReference type="SAM" id="Coils"/>
    </source>
</evidence>
<dbReference type="Proteomes" id="UP000824190">
    <property type="component" value="Unassembled WGS sequence"/>
</dbReference>
<comment type="caution">
    <text evidence="4">The sequence shown here is derived from an EMBL/GenBank/DDBJ whole genome shotgun (WGS) entry which is preliminary data.</text>
</comment>
<feature type="transmembrane region" description="Helical" evidence="3">
    <location>
        <begin position="74"/>
        <end position="96"/>
    </location>
</feature>
<evidence type="ECO:0000256" key="2">
    <source>
        <dbReference type="SAM" id="MobiDB-lite"/>
    </source>
</evidence>
<dbReference type="EMBL" id="DXGC01000118">
    <property type="protein sequence ID" value="HIW92702.1"/>
    <property type="molecule type" value="Genomic_DNA"/>
</dbReference>
<evidence type="ECO:0000313" key="5">
    <source>
        <dbReference type="Proteomes" id="UP000824190"/>
    </source>
</evidence>
<reference evidence="4" key="1">
    <citation type="journal article" date="2021" name="PeerJ">
        <title>Extensive microbial diversity within the chicken gut microbiome revealed by metagenomics and culture.</title>
        <authorList>
            <person name="Gilroy R."/>
            <person name="Ravi A."/>
            <person name="Getino M."/>
            <person name="Pursley I."/>
            <person name="Horton D.L."/>
            <person name="Alikhan N.F."/>
            <person name="Baker D."/>
            <person name="Gharbi K."/>
            <person name="Hall N."/>
            <person name="Watson M."/>
            <person name="Adriaenssens E.M."/>
            <person name="Foster-Nyarko E."/>
            <person name="Jarju S."/>
            <person name="Secka A."/>
            <person name="Antonio M."/>
            <person name="Oren A."/>
            <person name="Chaudhuri R.R."/>
            <person name="La Ragione R."/>
            <person name="Hildebrand F."/>
            <person name="Pallen M.J."/>
        </authorList>
    </citation>
    <scope>NUCLEOTIDE SEQUENCE</scope>
    <source>
        <strain evidence="4">CHK32-1732</strain>
    </source>
</reference>
<feature type="region of interest" description="Disordered" evidence="2">
    <location>
        <begin position="1"/>
        <end position="64"/>
    </location>
</feature>